<dbReference type="Proteomes" id="UP000187203">
    <property type="component" value="Unassembled WGS sequence"/>
</dbReference>
<evidence type="ECO:0000313" key="1">
    <source>
        <dbReference type="EMBL" id="OMO58174.1"/>
    </source>
</evidence>
<reference evidence="2" key="1">
    <citation type="submission" date="2013-09" db="EMBL/GenBank/DDBJ databases">
        <title>Corchorus olitorius genome sequencing.</title>
        <authorList>
            <person name="Alam M."/>
            <person name="Haque M.S."/>
            <person name="Islam M.S."/>
            <person name="Emdad E.M."/>
            <person name="Islam M.M."/>
            <person name="Ahmed B."/>
            <person name="Halim A."/>
            <person name="Hossen Q.M.M."/>
            <person name="Hossain M.Z."/>
            <person name="Ahmed R."/>
            <person name="Khan M.M."/>
            <person name="Islam R."/>
            <person name="Rashid M.M."/>
            <person name="Khan S.A."/>
            <person name="Rahman M.S."/>
            <person name="Alam M."/>
            <person name="Yahiya A.S."/>
            <person name="Khan M.S."/>
            <person name="Azam M.S."/>
            <person name="Haque T."/>
            <person name="Lashkar M.Z.H."/>
            <person name="Akhand A.I."/>
            <person name="Morshed G."/>
            <person name="Roy S."/>
            <person name="Uddin K.S."/>
            <person name="Rabeya T."/>
            <person name="Hossain A.S."/>
            <person name="Chowdhury A."/>
            <person name="Snigdha A.R."/>
            <person name="Mortoza M.S."/>
            <person name="Matin S.A."/>
            <person name="Hoque S.M.E."/>
            <person name="Islam M.K."/>
            <person name="Roy D.K."/>
            <person name="Haider R."/>
            <person name="Moosa M.M."/>
            <person name="Elias S.M."/>
            <person name="Hasan A.M."/>
            <person name="Jahan S."/>
            <person name="Shafiuddin M."/>
            <person name="Mahmood N."/>
            <person name="Shommy N.S."/>
        </authorList>
    </citation>
    <scope>NUCLEOTIDE SEQUENCE [LARGE SCALE GENOMIC DNA]</scope>
    <source>
        <strain evidence="2">cv. O-4</strain>
    </source>
</reference>
<gene>
    <name evidence="1" type="ORF">COLO4_34818</name>
</gene>
<comment type="caution">
    <text evidence="1">The sequence shown here is derived from an EMBL/GenBank/DDBJ whole genome shotgun (WGS) entry which is preliminary data.</text>
</comment>
<dbReference type="EMBL" id="AWUE01022447">
    <property type="protein sequence ID" value="OMO58174.1"/>
    <property type="molecule type" value="Genomic_DNA"/>
</dbReference>
<accession>A0A1R3GJ95</accession>
<protein>
    <submittedName>
        <fullName evidence="1">Uncharacterized protein</fullName>
    </submittedName>
</protein>
<dbReference type="AlphaFoldDB" id="A0A1R3GJ95"/>
<keyword evidence="2" id="KW-1185">Reference proteome</keyword>
<sequence>MGTLRYHMFDPCPFGALKAILGRTGTHAIVTLLSPISPKLSLIPYRVNIKK</sequence>
<name>A0A1R3GJ95_9ROSI</name>
<evidence type="ECO:0000313" key="2">
    <source>
        <dbReference type="Proteomes" id="UP000187203"/>
    </source>
</evidence>
<organism evidence="1 2">
    <name type="scientific">Corchorus olitorius</name>
    <dbReference type="NCBI Taxonomy" id="93759"/>
    <lineage>
        <taxon>Eukaryota</taxon>
        <taxon>Viridiplantae</taxon>
        <taxon>Streptophyta</taxon>
        <taxon>Embryophyta</taxon>
        <taxon>Tracheophyta</taxon>
        <taxon>Spermatophyta</taxon>
        <taxon>Magnoliopsida</taxon>
        <taxon>eudicotyledons</taxon>
        <taxon>Gunneridae</taxon>
        <taxon>Pentapetalae</taxon>
        <taxon>rosids</taxon>
        <taxon>malvids</taxon>
        <taxon>Malvales</taxon>
        <taxon>Malvaceae</taxon>
        <taxon>Grewioideae</taxon>
        <taxon>Apeibeae</taxon>
        <taxon>Corchorus</taxon>
    </lineage>
</organism>
<proteinExistence type="predicted"/>